<gene>
    <name evidence="2" type="ORF">EWM57_04420</name>
</gene>
<dbReference type="Proteomes" id="UP000294155">
    <property type="component" value="Unassembled WGS sequence"/>
</dbReference>
<organism evidence="2 3">
    <name type="scientific">Hymenobacter persicinus</name>
    <dbReference type="NCBI Taxonomy" id="2025506"/>
    <lineage>
        <taxon>Bacteria</taxon>
        <taxon>Pseudomonadati</taxon>
        <taxon>Bacteroidota</taxon>
        <taxon>Cytophagia</taxon>
        <taxon>Cytophagales</taxon>
        <taxon>Hymenobacteraceae</taxon>
        <taxon>Hymenobacter</taxon>
    </lineage>
</organism>
<dbReference type="OrthoDB" id="1466971at2"/>
<dbReference type="EMBL" id="SEWE01000006">
    <property type="protein sequence ID" value="RYU82431.1"/>
    <property type="molecule type" value="Genomic_DNA"/>
</dbReference>
<name>A0A4Q5LI95_9BACT</name>
<comment type="caution">
    <text evidence="2">The sequence shown here is derived from an EMBL/GenBank/DDBJ whole genome shotgun (WGS) entry which is preliminary data.</text>
</comment>
<evidence type="ECO:0000259" key="1">
    <source>
        <dbReference type="Pfam" id="PF10988"/>
    </source>
</evidence>
<keyword evidence="3" id="KW-1185">Reference proteome</keyword>
<dbReference type="Pfam" id="PF10988">
    <property type="entry name" value="DUF2807"/>
    <property type="match status" value="1"/>
</dbReference>
<dbReference type="Gene3D" id="2.160.20.120">
    <property type="match status" value="1"/>
</dbReference>
<dbReference type="InterPro" id="IPR021255">
    <property type="entry name" value="DUF2807"/>
</dbReference>
<protein>
    <submittedName>
        <fullName evidence="2">DUF2807 domain-containing protein</fullName>
    </submittedName>
</protein>
<evidence type="ECO:0000313" key="2">
    <source>
        <dbReference type="EMBL" id="RYU82431.1"/>
    </source>
</evidence>
<accession>A0A4Q5LI95</accession>
<sequence length="293" mass="31761">MAPLASSASAVARPIPLLTPVRITILPVRSILRVMFRIKNVLQGNAARRLLGAGATLGAVLLLAACGKDHETDCLKSTGKVTTERRELAPFRILTANDNVDVTLVQDAETYAEVRTGKNLQEDIELTVSNGQLVIKNTSRCNWMRRYDTPREVTLHLPRLLDVRLHGQGNVRTAGNFRADTLFCHLVGAGDFDLDISSHYLNLDMYELGDVSIRGRADDAKLLVGGSGTLRAQGLQTRQCSLRLTKDSDGDAFVSFAEALFGSHAGTGTVHYQGNPAQVSLQVTDKGKVLQGN</sequence>
<feature type="domain" description="Putative auto-transporter adhesin head GIN" evidence="1">
    <location>
        <begin position="91"/>
        <end position="276"/>
    </location>
</feature>
<reference evidence="2 3" key="1">
    <citation type="submission" date="2019-02" db="EMBL/GenBank/DDBJ databases">
        <title>Bacterial novel species isolated from soil.</title>
        <authorList>
            <person name="Jung H.-Y."/>
        </authorList>
    </citation>
    <scope>NUCLEOTIDE SEQUENCE [LARGE SCALE GENOMIC DNA]</scope>
    <source>
        <strain evidence="2 3">1-3-3-3</strain>
    </source>
</reference>
<evidence type="ECO:0000313" key="3">
    <source>
        <dbReference type="Proteomes" id="UP000294155"/>
    </source>
</evidence>
<proteinExistence type="predicted"/>
<dbReference type="AlphaFoldDB" id="A0A4Q5LI95"/>